<evidence type="ECO:0008006" key="3">
    <source>
        <dbReference type="Google" id="ProtNLM"/>
    </source>
</evidence>
<dbReference type="EMBL" id="JASBRG010000005">
    <property type="protein sequence ID" value="MDI3319976.1"/>
    <property type="molecule type" value="Genomic_DNA"/>
</dbReference>
<keyword evidence="2" id="KW-1185">Reference proteome</keyword>
<dbReference type="Proteomes" id="UP001226434">
    <property type="component" value="Unassembled WGS sequence"/>
</dbReference>
<sequence length="222" mass="26024">MPRISAMDNEKLFLSAQALLVKIGIITGWQLSDDDMYLTVITDQFTKKLAEEYGDMNTEEIEFAFRTYGTEVKDWGKQLNLSLIDEVMNKYRTKRRQVSEFEDSKTKPLDLPAPPLTDLDMEEWATMTKDAFLKGIVSIELLPVDVYVYLEEKGEIKLSKSEKQIIKNRVTKEVEFKMRTDFHFYSYLSGKDKETHIQNMCRKTVLANHFKTQHENEKKKRS</sequence>
<comment type="caution">
    <text evidence="1">The sequence shown here is derived from an EMBL/GenBank/DDBJ whole genome shotgun (WGS) entry which is preliminary data.</text>
</comment>
<gene>
    <name evidence="1" type="ORF">QJ048_09350</name>
</gene>
<evidence type="ECO:0000313" key="1">
    <source>
        <dbReference type="EMBL" id="MDI3319976.1"/>
    </source>
</evidence>
<proteinExistence type="predicted"/>
<reference evidence="1 2" key="1">
    <citation type="submission" date="2023-05" db="EMBL/GenBank/DDBJ databases">
        <title>Genome sequence of Pinibacter sp. MAH-24.</title>
        <authorList>
            <person name="Huq M.A."/>
        </authorList>
    </citation>
    <scope>NUCLEOTIDE SEQUENCE [LARGE SCALE GENOMIC DNA]</scope>
    <source>
        <strain evidence="1 2">MAH-24</strain>
    </source>
</reference>
<protein>
    <recommendedName>
        <fullName evidence="3">Lin1244/Lin1753-like N-terminal domain-containing protein</fullName>
    </recommendedName>
</protein>
<accession>A0ABT6RBN0</accession>
<dbReference type="RefSeq" id="WP_282334076.1">
    <property type="nucleotide sequence ID" value="NZ_JASBRG010000005.1"/>
</dbReference>
<evidence type="ECO:0000313" key="2">
    <source>
        <dbReference type="Proteomes" id="UP001226434"/>
    </source>
</evidence>
<organism evidence="1 2">
    <name type="scientific">Pinibacter soli</name>
    <dbReference type="NCBI Taxonomy" id="3044211"/>
    <lineage>
        <taxon>Bacteria</taxon>
        <taxon>Pseudomonadati</taxon>
        <taxon>Bacteroidota</taxon>
        <taxon>Chitinophagia</taxon>
        <taxon>Chitinophagales</taxon>
        <taxon>Chitinophagaceae</taxon>
        <taxon>Pinibacter</taxon>
    </lineage>
</organism>
<name>A0ABT6RBN0_9BACT</name>